<dbReference type="GO" id="GO:0070930">
    <property type="term" value="P:trans-translation-dependent protein tagging"/>
    <property type="evidence" value="ECO:0007669"/>
    <property type="project" value="TreeGrafter"/>
</dbReference>
<feature type="region of interest" description="Disordered" evidence="4">
    <location>
        <begin position="126"/>
        <end position="148"/>
    </location>
</feature>
<dbReference type="GO" id="GO:0003723">
    <property type="term" value="F:RNA binding"/>
    <property type="evidence" value="ECO:0007669"/>
    <property type="project" value="UniProtKB-UniRule"/>
</dbReference>
<dbReference type="AlphaFoldDB" id="A0A1F6FFX8"/>
<evidence type="ECO:0000313" key="6">
    <source>
        <dbReference type="Proteomes" id="UP000177325"/>
    </source>
</evidence>
<evidence type="ECO:0000256" key="3">
    <source>
        <dbReference type="HAMAP-Rule" id="MF_00023"/>
    </source>
</evidence>
<proteinExistence type="inferred from homology"/>
<comment type="function">
    <text evidence="3">Required for rescue of stalled ribosomes mediated by trans-translation. Binds to transfer-messenger RNA (tmRNA), required for stable association of tmRNA with ribosomes. tmRNA and SmpB together mimic tRNA shape, replacing the anticodon stem-loop with SmpB. tmRNA is encoded by the ssrA gene; the 2 termini fold to resemble tRNA(Ala) and it encodes a 'tag peptide', a short internal open reading frame. During trans-translation Ala-aminoacylated tmRNA acts like a tRNA, entering the A-site of stalled ribosomes, displacing the stalled mRNA. The ribosome then switches to translate the ORF on the tmRNA; the nascent peptide is terminated with the 'tag peptide' encoded by the tmRNA and targeted for degradation. The ribosome is freed to recommence translation, which seems to be the essential function of trans-translation.</text>
</comment>
<dbReference type="PANTHER" id="PTHR30308">
    <property type="entry name" value="TMRNA-BINDING COMPONENT OF TRANS-TRANSLATION TAGGING COMPLEX"/>
    <property type="match status" value="1"/>
</dbReference>
<name>A0A1F6FFX8_9BACT</name>
<dbReference type="Pfam" id="PF01668">
    <property type="entry name" value="SmpB"/>
    <property type="match status" value="1"/>
</dbReference>
<dbReference type="GO" id="GO:0070929">
    <property type="term" value="P:trans-translation"/>
    <property type="evidence" value="ECO:0007669"/>
    <property type="project" value="UniProtKB-UniRule"/>
</dbReference>
<evidence type="ECO:0000256" key="2">
    <source>
        <dbReference type="ARBA" id="ARBA00022884"/>
    </source>
</evidence>
<feature type="compositionally biased region" description="Basic and acidic residues" evidence="4">
    <location>
        <begin position="127"/>
        <end position="148"/>
    </location>
</feature>
<protein>
    <recommendedName>
        <fullName evidence="3">SsrA-binding protein</fullName>
    </recommendedName>
    <alternativeName>
        <fullName evidence="3">Small protein B</fullName>
    </alternativeName>
</protein>
<comment type="similarity">
    <text evidence="3">Belongs to the SmpB family.</text>
</comment>
<dbReference type="InterPro" id="IPR000037">
    <property type="entry name" value="SsrA-bd_prot"/>
</dbReference>
<dbReference type="PROSITE" id="PS01317">
    <property type="entry name" value="SSRP"/>
    <property type="match status" value="1"/>
</dbReference>
<dbReference type="Proteomes" id="UP000177325">
    <property type="component" value="Unassembled WGS sequence"/>
</dbReference>
<dbReference type="CDD" id="cd09294">
    <property type="entry name" value="SmpB"/>
    <property type="match status" value="1"/>
</dbReference>
<reference evidence="5 6" key="1">
    <citation type="journal article" date="2016" name="Nat. Commun.">
        <title>Thousands of microbial genomes shed light on interconnected biogeochemical processes in an aquifer system.</title>
        <authorList>
            <person name="Anantharaman K."/>
            <person name="Brown C.T."/>
            <person name="Hug L.A."/>
            <person name="Sharon I."/>
            <person name="Castelle C.J."/>
            <person name="Probst A.J."/>
            <person name="Thomas B.C."/>
            <person name="Singh A."/>
            <person name="Wilkins M.J."/>
            <person name="Karaoz U."/>
            <person name="Brodie E.L."/>
            <person name="Williams K.H."/>
            <person name="Hubbard S.S."/>
            <person name="Banfield J.F."/>
        </authorList>
    </citation>
    <scope>NUCLEOTIDE SEQUENCE [LARGE SCALE GENOMIC DNA]</scope>
</reference>
<sequence>MSDFVQNKKAYFDYEFLEQYEAGVVLTGHEVKSIRANKASLNGAYVIIRGKEAYLVNASISPYQVANTPKGYDPERARKLLLSKKQIEELEQGSERNGLTIVATRWYNNKRKVKLGIALARGKKKADKRETLKARDNKREIDRIMKSQ</sequence>
<comment type="subcellular location">
    <subcellularLocation>
        <location evidence="3">Cytoplasm</location>
    </subcellularLocation>
    <text evidence="3">The tmRNA-SmpB complex associates with stalled 70S ribosomes.</text>
</comment>
<dbReference type="NCBIfam" id="NF003843">
    <property type="entry name" value="PRK05422.1"/>
    <property type="match status" value="1"/>
</dbReference>
<dbReference type="PANTHER" id="PTHR30308:SF2">
    <property type="entry name" value="SSRA-BINDING PROTEIN"/>
    <property type="match status" value="1"/>
</dbReference>
<gene>
    <name evidence="3" type="primary">smpB</name>
    <name evidence="5" type="ORF">A3G90_01650</name>
</gene>
<comment type="caution">
    <text evidence="5">The sequence shown here is derived from an EMBL/GenBank/DDBJ whole genome shotgun (WGS) entry which is preliminary data.</text>
</comment>
<dbReference type="STRING" id="1798525.A3G90_01650"/>
<evidence type="ECO:0000256" key="1">
    <source>
        <dbReference type="ARBA" id="ARBA00022490"/>
    </source>
</evidence>
<evidence type="ECO:0000313" key="5">
    <source>
        <dbReference type="EMBL" id="OGG84772.1"/>
    </source>
</evidence>
<dbReference type="NCBIfam" id="TIGR00086">
    <property type="entry name" value="smpB"/>
    <property type="match status" value="1"/>
</dbReference>
<dbReference type="SUPFAM" id="SSF74982">
    <property type="entry name" value="Small protein B (SmpB)"/>
    <property type="match status" value="1"/>
</dbReference>
<dbReference type="InterPro" id="IPR023620">
    <property type="entry name" value="SmpB"/>
</dbReference>
<keyword evidence="2 3" id="KW-0694">RNA-binding</keyword>
<dbReference type="HAMAP" id="MF_00023">
    <property type="entry name" value="SmpB"/>
    <property type="match status" value="1"/>
</dbReference>
<organism evidence="5 6">
    <name type="scientific">Candidatus Kaiserbacteria bacterium RIFCSPLOWO2_12_FULL_45_26</name>
    <dbReference type="NCBI Taxonomy" id="1798525"/>
    <lineage>
        <taxon>Bacteria</taxon>
        <taxon>Candidatus Kaiseribacteriota</taxon>
    </lineage>
</organism>
<dbReference type="InterPro" id="IPR020081">
    <property type="entry name" value="SsrA-bd_prot_CS"/>
</dbReference>
<accession>A0A1F6FFX8</accession>
<dbReference type="GO" id="GO:0005829">
    <property type="term" value="C:cytosol"/>
    <property type="evidence" value="ECO:0007669"/>
    <property type="project" value="TreeGrafter"/>
</dbReference>
<dbReference type="Gene3D" id="2.40.280.10">
    <property type="match status" value="1"/>
</dbReference>
<dbReference type="EMBL" id="MFMM01000001">
    <property type="protein sequence ID" value="OGG84772.1"/>
    <property type="molecule type" value="Genomic_DNA"/>
</dbReference>
<evidence type="ECO:0000256" key="4">
    <source>
        <dbReference type="SAM" id="MobiDB-lite"/>
    </source>
</evidence>
<keyword evidence="1 3" id="KW-0963">Cytoplasm</keyword>